<gene>
    <name evidence="2" type="ORF">FMA36_04670</name>
</gene>
<feature type="compositionally biased region" description="Polar residues" evidence="1">
    <location>
        <begin position="14"/>
        <end position="24"/>
    </location>
</feature>
<feature type="region of interest" description="Disordered" evidence="1">
    <location>
        <begin position="1"/>
        <end position="59"/>
    </location>
</feature>
<evidence type="ECO:0000313" key="2">
    <source>
        <dbReference type="EMBL" id="QHC34888.1"/>
    </source>
</evidence>
<feature type="compositionally biased region" description="Basic residues" evidence="1">
    <location>
        <begin position="49"/>
        <end position="59"/>
    </location>
</feature>
<name>A0A857FKX3_KOMXY</name>
<dbReference type="AlphaFoldDB" id="A0A857FKX3"/>
<evidence type="ECO:0000256" key="1">
    <source>
        <dbReference type="SAM" id="MobiDB-lite"/>
    </source>
</evidence>
<dbReference type="Proteomes" id="UP000464674">
    <property type="component" value="Chromosome"/>
</dbReference>
<proteinExistence type="predicted"/>
<sequence length="59" mass="6772">MAKGPPEAVFRLHGSQTKNRSFQLDQKKNPVKQSVKKMREKSVHTRAGGPRRQHITYSI</sequence>
<dbReference type="RefSeq" id="WP_159261179.1">
    <property type="nucleotide sequence ID" value="NZ_CP041348.1"/>
</dbReference>
<dbReference type="EMBL" id="CP041348">
    <property type="protein sequence ID" value="QHC34888.1"/>
    <property type="molecule type" value="Genomic_DNA"/>
</dbReference>
<reference evidence="2 3" key="1">
    <citation type="journal article" date="2020" name="Carbohydr. Polym.">
        <title>Characterization and optimization of production of bacterial cellulose from strain CGMCC 17276 based on whole-genome analysis.</title>
        <authorList>
            <person name="Lu T."/>
            <person name="Gao H."/>
            <person name="Liao B."/>
            <person name="Wu J."/>
            <person name="Zhang W."/>
            <person name="Huang J."/>
            <person name="Liu M."/>
            <person name="Huang J."/>
            <person name="Chang Z."/>
            <person name="Jin M."/>
            <person name="Yi Z."/>
            <person name="Jiang D."/>
        </authorList>
    </citation>
    <scope>NUCLEOTIDE SEQUENCE [LARGE SCALE GENOMIC DNA]</scope>
    <source>
        <strain evidence="2 3">CGMCC 17276</strain>
    </source>
</reference>
<organism evidence="2 3">
    <name type="scientific">Komagataeibacter xylinus</name>
    <name type="common">Gluconacetobacter xylinus</name>
    <dbReference type="NCBI Taxonomy" id="28448"/>
    <lineage>
        <taxon>Bacteria</taxon>
        <taxon>Pseudomonadati</taxon>
        <taxon>Pseudomonadota</taxon>
        <taxon>Alphaproteobacteria</taxon>
        <taxon>Acetobacterales</taxon>
        <taxon>Acetobacteraceae</taxon>
        <taxon>Komagataeibacter</taxon>
    </lineage>
</organism>
<evidence type="ECO:0000313" key="3">
    <source>
        <dbReference type="Proteomes" id="UP000464674"/>
    </source>
</evidence>
<accession>A0A857FKX3</accession>
<protein>
    <submittedName>
        <fullName evidence="2">Uncharacterized protein</fullName>
    </submittedName>
</protein>
<dbReference type="OrthoDB" id="7281698at2"/>